<accession>A0ABD1NWK1</accession>
<dbReference type="EMBL" id="JBFOLK010000143">
    <property type="protein sequence ID" value="KAL2455998.1"/>
    <property type="molecule type" value="Genomic_DNA"/>
</dbReference>
<protein>
    <submittedName>
        <fullName evidence="1">Uncharacterized protein</fullName>
    </submittedName>
</protein>
<dbReference type="Proteomes" id="UP001604336">
    <property type="component" value="Unassembled WGS sequence"/>
</dbReference>
<dbReference type="AlphaFoldDB" id="A0ABD1NWK1"/>
<organism evidence="1 2">
    <name type="scientific">Abeliophyllum distichum</name>
    <dbReference type="NCBI Taxonomy" id="126358"/>
    <lineage>
        <taxon>Eukaryota</taxon>
        <taxon>Viridiplantae</taxon>
        <taxon>Streptophyta</taxon>
        <taxon>Embryophyta</taxon>
        <taxon>Tracheophyta</taxon>
        <taxon>Spermatophyta</taxon>
        <taxon>Magnoliopsida</taxon>
        <taxon>eudicotyledons</taxon>
        <taxon>Gunneridae</taxon>
        <taxon>Pentapetalae</taxon>
        <taxon>asterids</taxon>
        <taxon>lamiids</taxon>
        <taxon>Lamiales</taxon>
        <taxon>Oleaceae</taxon>
        <taxon>Forsythieae</taxon>
        <taxon>Abeliophyllum</taxon>
    </lineage>
</organism>
<name>A0ABD1NWK1_9LAMI</name>
<reference evidence="2" key="1">
    <citation type="submission" date="2024-07" db="EMBL/GenBank/DDBJ databases">
        <title>Two chromosome-level genome assemblies of Korean endemic species Abeliophyllum distichum and Forsythia ovata (Oleaceae).</title>
        <authorList>
            <person name="Jang H."/>
        </authorList>
    </citation>
    <scope>NUCLEOTIDE SEQUENCE [LARGE SCALE GENOMIC DNA]</scope>
</reference>
<keyword evidence="2" id="KW-1185">Reference proteome</keyword>
<gene>
    <name evidence="1" type="ORF">Adt_46997</name>
</gene>
<evidence type="ECO:0000313" key="2">
    <source>
        <dbReference type="Proteomes" id="UP001604336"/>
    </source>
</evidence>
<sequence length="113" mass="12499">MKPASHIRLLLEHLQENHDMLNDIRALTTKEHVLHKKVVNNNKKTAGLKYDVIFMLEPILGINTALNIGDNSVGSVVLEVKSAYYPDINNQPIKAYDLPVLSATGLISGKQNA</sequence>
<comment type="caution">
    <text evidence="1">The sequence shown here is derived from an EMBL/GenBank/DDBJ whole genome shotgun (WGS) entry which is preliminary data.</text>
</comment>
<proteinExistence type="predicted"/>
<evidence type="ECO:0000313" key="1">
    <source>
        <dbReference type="EMBL" id="KAL2455998.1"/>
    </source>
</evidence>